<keyword evidence="13" id="KW-0418">Kinase</keyword>
<feature type="binding site" evidence="21">
    <location>
        <position position="3095"/>
    </location>
    <ligand>
        <name>ATP</name>
        <dbReference type="ChEBI" id="CHEBI:30616"/>
    </ligand>
</feature>
<dbReference type="SUPFAM" id="SSF52058">
    <property type="entry name" value="L domain-like"/>
    <property type="match status" value="9"/>
</dbReference>
<dbReference type="PANTHER" id="PTHR27000:SF756">
    <property type="entry name" value="OS02G0154975 PROTEIN"/>
    <property type="match status" value="1"/>
</dbReference>
<dbReference type="Gene3D" id="1.10.510.10">
    <property type="entry name" value="Transferase(Phosphotransferase) domain 1"/>
    <property type="match status" value="2"/>
</dbReference>
<reference evidence="24 25" key="1">
    <citation type="submission" date="2024-02" db="EMBL/GenBank/DDBJ databases">
        <title>High-quality chromosome-scale genome assembly of Pensacola bahiagrass (Paspalum notatum Flugge var. saurae).</title>
        <authorList>
            <person name="Vega J.M."/>
            <person name="Podio M."/>
            <person name="Orjuela J."/>
            <person name="Siena L.A."/>
            <person name="Pessino S.C."/>
            <person name="Combes M.C."/>
            <person name="Mariac C."/>
            <person name="Albertini E."/>
            <person name="Pupilli F."/>
            <person name="Ortiz J.P.A."/>
            <person name="Leblanc O."/>
        </authorList>
    </citation>
    <scope>NUCLEOTIDE SEQUENCE [LARGE SCALE GENOMIC DNA]</scope>
    <source>
        <strain evidence="24">R1</strain>
        <tissue evidence="24">Leaf</tissue>
    </source>
</reference>
<keyword evidence="17" id="KW-0675">Receptor</keyword>
<dbReference type="FunFam" id="3.30.200.20:FF:000394">
    <property type="entry name" value="Leucine-rich repeat receptor-like protein kinase"/>
    <property type="match status" value="2"/>
</dbReference>
<keyword evidence="16 22" id="KW-0472">Membrane</keyword>
<dbReference type="PANTHER" id="PTHR27000">
    <property type="entry name" value="LEUCINE-RICH REPEAT RECEPTOR-LIKE PROTEIN KINASE FAMILY PROTEIN-RELATED"/>
    <property type="match status" value="1"/>
</dbReference>
<evidence type="ECO:0000313" key="24">
    <source>
        <dbReference type="EMBL" id="WVZ77881.1"/>
    </source>
</evidence>
<organism evidence="24 25">
    <name type="scientific">Paspalum notatum var. saurae</name>
    <dbReference type="NCBI Taxonomy" id="547442"/>
    <lineage>
        <taxon>Eukaryota</taxon>
        <taxon>Viridiplantae</taxon>
        <taxon>Streptophyta</taxon>
        <taxon>Embryophyta</taxon>
        <taxon>Tracheophyta</taxon>
        <taxon>Spermatophyta</taxon>
        <taxon>Magnoliopsida</taxon>
        <taxon>Liliopsida</taxon>
        <taxon>Poales</taxon>
        <taxon>Poaceae</taxon>
        <taxon>PACMAD clade</taxon>
        <taxon>Panicoideae</taxon>
        <taxon>Andropogonodae</taxon>
        <taxon>Paspaleae</taxon>
        <taxon>Paspalinae</taxon>
        <taxon>Paspalum</taxon>
    </lineage>
</organism>
<keyword evidence="10" id="KW-0732">Signal</keyword>
<evidence type="ECO:0000256" key="7">
    <source>
        <dbReference type="ARBA" id="ARBA00022614"/>
    </source>
</evidence>
<dbReference type="FunFam" id="3.80.10.10:FF:000041">
    <property type="entry name" value="LRR receptor-like serine/threonine-protein kinase ERECTA"/>
    <property type="match status" value="2"/>
</dbReference>
<evidence type="ECO:0000256" key="10">
    <source>
        <dbReference type="ARBA" id="ARBA00022729"/>
    </source>
</evidence>
<proteinExistence type="inferred from homology"/>
<dbReference type="GO" id="GO:0005524">
    <property type="term" value="F:ATP binding"/>
    <property type="evidence" value="ECO:0007669"/>
    <property type="project" value="UniProtKB-UniRule"/>
</dbReference>
<keyword evidence="8" id="KW-0808">Transferase</keyword>
<evidence type="ECO:0000256" key="5">
    <source>
        <dbReference type="ARBA" id="ARBA00022475"/>
    </source>
</evidence>
<dbReference type="Proteomes" id="UP001341281">
    <property type="component" value="Chromosome 05"/>
</dbReference>
<dbReference type="FunFam" id="3.80.10.10:FF:000213">
    <property type="entry name" value="Tyrosine-sulfated glycopeptide receptor 1"/>
    <property type="match status" value="4"/>
</dbReference>
<comment type="catalytic activity">
    <reaction evidence="20">
        <text>L-seryl-[protein] + ATP = O-phospho-L-seryl-[protein] + ADP + H(+)</text>
        <dbReference type="Rhea" id="RHEA:17989"/>
        <dbReference type="Rhea" id="RHEA-COMP:9863"/>
        <dbReference type="Rhea" id="RHEA-COMP:11604"/>
        <dbReference type="ChEBI" id="CHEBI:15378"/>
        <dbReference type="ChEBI" id="CHEBI:29999"/>
        <dbReference type="ChEBI" id="CHEBI:30616"/>
        <dbReference type="ChEBI" id="CHEBI:83421"/>
        <dbReference type="ChEBI" id="CHEBI:456216"/>
        <dbReference type="EC" id="2.7.11.1"/>
    </reaction>
</comment>
<dbReference type="FunFam" id="3.80.10.10:FF:000530">
    <property type="entry name" value="Receptor-like protein 2"/>
    <property type="match status" value="2"/>
</dbReference>
<dbReference type="Pfam" id="PF07714">
    <property type="entry name" value="PK_Tyr_Ser-Thr"/>
    <property type="match status" value="1"/>
</dbReference>
<keyword evidence="7" id="KW-0433">Leucine-rich repeat</keyword>
<evidence type="ECO:0000256" key="12">
    <source>
        <dbReference type="ARBA" id="ARBA00022741"/>
    </source>
</evidence>
<dbReference type="FunFam" id="1.10.510.10:FF:000309">
    <property type="entry name" value="Leucine-rich repeat receptor-like protein kinase"/>
    <property type="match status" value="2"/>
</dbReference>
<dbReference type="PROSITE" id="PS00107">
    <property type="entry name" value="PROTEIN_KINASE_ATP"/>
    <property type="match status" value="2"/>
</dbReference>
<evidence type="ECO:0000256" key="2">
    <source>
        <dbReference type="ARBA" id="ARBA00008684"/>
    </source>
</evidence>
<keyword evidence="12 21" id="KW-0547">Nucleotide-binding</keyword>
<keyword evidence="15 22" id="KW-1133">Transmembrane helix</keyword>
<feature type="binding site" evidence="21">
    <location>
        <position position="1334"/>
    </location>
    <ligand>
        <name>ATP</name>
        <dbReference type="ChEBI" id="CHEBI:30616"/>
    </ligand>
</feature>
<dbReference type="InterPro" id="IPR001611">
    <property type="entry name" value="Leu-rich_rpt"/>
</dbReference>
<evidence type="ECO:0000259" key="23">
    <source>
        <dbReference type="PROSITE" id="PS50011"/>
    </source>
</evidence>
<evidence type="ECO:0000256" key="20">
    <source>
        <dbReference type="ARBA" id="ARBA00048679"/>
    </source>
</evidence>
<evidence type="ECO:0000256" key="4">
    <source>
        <dbReference type="ARBA" id="ARBA00012513"/>
    </source>
</evidence>
<feature type="transmembrane region" description="Helical" evidence="22">
    <location>
        <begin position="1224"/>
        <end position="1247"/>
    </location>
</feature>
<keyword evidence="25" id="KW-1185">Reference proteome</keyword>
<dbReference type="Pfam" id="PF23598">
    <property type="entry name" value="LRR_14"/>
    <property type="match status" value="1"/>
</dbReference>
<evidence type="ECO:0000256" key="19">
    <source>
        <dbReference type="ARBA" id="ARBA00047899"/>
    </source>
</evidence>
<dbReference type="InterPro" id="IPR001245">
    <property type="entry name" value="Ser-Thr/Tyr_kinase_cat_dom"/>
</dbReference>
<dbReference type="Pfam" id="PF00560">
    <property type="entry name" value="LRR_1"/>
    <property type="match status" value="22"/>
</dbReference>
<dbReference type="PROSITE" id="PS50011">
    <property type="entry name" value="PROTEIN_KINASE_DOM"/>
    <property type="match status" value="2"/>
</dbReference>
<feature type="transmembrane region" description="Helical" evidence="22">
    <location>
        <begin position="547"/>
        <end position="566"/>
    </location>
</feature>
<evidence type="ECO:0000256" key="8">
    <source>
        <dbReference type="ARBA" id="ARBA00022679"/>
    </source>
</evidence>
<keyword evidence="14 21" id="KW-0067">ATP-binding</keyword>
<evidence type="ECO:0000256" key="1">
    <source>
        <dbReference type="ARBA" id="ARBA00004251"/>
    </source>
</evidence>
<evidence type="ECO:0000256" key="18">
    <source>
        <dbReference type="ARBA" id="ARBA00023180"/>
    </source>
</evidence>
<dbReference type="InterPro" id="IPR013210">
    <property type="entry name" value="LRR_N_plant-typ"/>
</dbReference>
<dbReference type="Pfam" id="PF00069">
    <property type="entry name" value="Pkinase"/>
    <property type="match status" value="1"/>
</dbReference>
<dbReference type="FunFam" id="3.80.10.10:FF:000403">
    <property type="entry name" value="Receptor-like protein 2"/>
    <property type="match status" value="4"/>
</dbReference>
<dbReference type="PROSITE" id="PS51450">
    <property type="entry name" value="LRR"/>
    <property type="match status" value="4"/>
</dbReference>
<evidence type="ECO:0000256" key="21">
    <source>
        <dbReference type="PROSITE-ProRule" id="PRU10141"/>
    </source>
</evidence>
<feature type="domain" description="Protein kinase" evidence="23">
    <location>
        <begin position="3066"/>
        <end position="3339"/>
    </location>
</feature>
<keyword evidence="18" id="KW-0325">Glycoprotein</keyword>
<dbReference type="InterPro" id="IPR055414">
    <property type="entry name" value="LRR_R13L4/SHOC2-like"/>
</dbReference>
<dbReference type="InterPro" id="IPR000719">
    <property type="entry name" value="Prot_kinase_dom"/>
</dbReference>
<feature type="domain" description="Protein kinase" evidence="23">
    <location>
        <begin position="1305"/>
        <end position="1578"/>
    </location>
</feature>
<comment type="similarity">
    <text evidence="2">Belongs to the protein kinase superfamily. Ser/Thr protein kinase family.</text>
</comment>
<evidence type="ECO:0000256" key="16">
    <source>
        <dbReference type="ARBA" id="ARBA00023136"/>
    </source>
</evidence>
<evidence type="ECO:0000256" key="13">
    <source>
        <dbReference type="ARBA" id="ARBA00022777"/>
    </source>
</evidence>
<evidence type="ECO:0000256" key="22">
    <source>
        <dbReference type="SAM" id="Phobius"/>
    </source>
</evidence>
<evidence type="ECO:0000256" key="14">
    <source>
        <dbReference type="ARBA" id="ARBA00022840"/>
    </source>
</evidence>
<keyword evidence="6" id="KW-0723">Serine/threonine-protein kinase</keyword>
<dbReference type="InterPro" id="IPR017441">
    <property type="entry name" value="Protein_kinase_ATP_BS"/>
</dbReference>
<sequence length="3345" mass="365473">SCTEQEKASLLQFLAGLSQDSSLGKSWQDDGTGCCKWEGVTCNGNKTVIEVSLPSRGLEGRIAPSLGNLTGLQHLNLSYNSLYGGLPLELVSSSSMVVLDVSFNRLSGDLHELSSSTSVQWPLQIPSHFCNISPSFAMLELSYNKISGSIPPGLGNCSRLRVLKADHNNLNGTLPHELFNATTLEYLTFSSNSLQGVLDGEHIFKLSNLAILDLGENNFTGRIPDTIGLIMINLRNNGFSGELAKVNFSNLENLETLDLSQNNFSGTIPESIYLCIKLTALGLSYNNLHGQLSNGIGNLKSLSFLWLANNSLTNITGALHILQGSNNLTILLIGLNFMNETIPDDDNIDGFESLQFLVIDGCQLSGTIPLWISKLANLEILLLNGNQLSGPIPTWIYILNYLFYLDISNNSLRGEIPNELMNMPMLTTENTTTHLDPPMFELTVYDGPSRQYRTCIAFPKALCLSEAGPAVSVVYTDESWGSKVIAAVAFVVFIGVGVLYDQMVLSRLEGISKMEVAASSSLYPFLITPLEAMQSLHFSYLKYNSRLPAPAFAIALLLLISLVIPASSCTEQEKASLLQFLAGLSKDSSLTKSWQEDGTDCCKWEGVTCNGNKTVIQVSLPSRGLEGRIAPSLGNLTGLQHLNLSYNSLYGGLPLELVSSSSMVVLDVSFNQLSGDLHELSSSISAQWPLQVINISSNLFTGHFTSTTWKGMQNLIALNASNNSFTGQIPSHFCNISPSFAVLELSYNKLGGSIPSGLGNCSMLRVLKAGYNNLSGTLPNELFNSTSLECLSFPSNGLQGVLDGKYITKLTNLVILDLGENKFSGKIPDSIGQLKRLQELHLDFNSMYGELPSTLSNCTDLIMINLKNNSFTGELAKVNFSNLENLKTLDLGWNNFSGTIPESIYSCIKLTALRLSDNNFHGQLSKGIVNLKSLSFLSLTDNNLTDITDALHILRGSKSLTTLLIGMNFMNETMPGDDSIDGFENLQVLAIEDCQLSGTIPLWMSKLGNLEMLLLDGNQLNGSIPTWISTLNYLFYVDISNNSLTGEIPHELMNLPMLTTENTTAHLDPMIFDLPVYDDGPSRQYRIPNAFPKLLNLSGNHFTGVIPPDIGQLKALVTLDISFNNLTGQIPPSICNLTNLQVLDLSSNNLTGEIPAALEDLHFLSSFNISNNNLEGPIPTGGQFSTFQNSSFDGNPKLCGPMLIHRCSSADAPLISTKGRDKKAIFAVAFGVFFAVIAILLLLWRLLVSIRLNSLTDQIRREDNGDFERTSFNSSSKHELIIMPQGKGDENKFTFSDIVKATNNFNKEHIIGCGGYGLVYRAELPDGCKLAIKKLNGEMCLMQREFTAEVEALSMARHDHLVPLWGYGIQGNSRFLIYSFMENGSLDDWLHISDDDASTFLDWPMRLRIAQGASCGLCYIHNVCKPQIVHRDIKSSNILLDKEFKAYVADFGLSRLILPNKTHVTTELVGTLGYIPPEYCQGSVATLRGDIYSFGVVLLELLTGLRPVPVLSTSKELVPWVLEMRSKGRQIEVLDPTLHGTGHEEQMLQMLEVACKCVNHNPSMRPPIMQVMSCLESIGGGLQTQKVSAVSLSLRSWRINKLQKPLVLKNANAERLATPKMPDSILLLISLAAPASSCTELEKTSLLQFLAGLSQDAGPVKLWQQDTDCCKWEGITCNTNGTVNVSLASRGLEGRISPSLGNLTGLVHLNLSYNSLSGGLPLELVSSSSIVVLDISYNQLSGDMNKLPSSTPGQPLQNLIALNASNNSLTGKIPTHFCNISPSIAVLELSYNKLSGSIPSGLGNCSMLRVLEVGHNHLGGTLPKELFNATSLEYLSFSSNILQGILDGKPIAKLSNLIILDLGENNFTGRIPDTIGQLRRLQEIHLGYNNMFGELPSTLSNCTYLIMIDLRDNNFTGELARVNFSNLENLETLDVARNNFSGTIPESIYSCAKLTALRLSNNNLQGQLSKGIANLKSLSFLSLENNGLTNITGALRILQRSKNLSTLLIGLNFMNETLPDEDNIDGFENLQLLAIDECQLLGTIPLWISKLANLEILLLNGNRFSGPIPTWIYSLNYLFFLDISNNSFTGEISKELMNMPILTSEKTAAHLDQRIFDLPVYEGPSSQYRSSIAFPKALYLSGNELTGVIPQEIGQLKALQAFDVRSNNLKGPIPSSVCNLTNLQVLDLSNNNLTGEIPSTLDSLSFLSAFDISNNNLEGPIPTGGQFSTFLNSSFDGNPRLCGPMINKNCGPAEAGPAVSVVYTDESWGSKVIAAVAFVVFIGVGVLYDQMEAMQSLHFSYFKYSSRLPVPVLAIALLLLIPLAIPASSCSEQEKTSLLQFLAGLSQDSSLAKSWQEDGTDCCQWEGVTCNGNKTVIEVSLPSRGLEGRITPSLGNLTCLQHLNLSYNSLYGGLPLELVSSSSMVVLDVSFNQLSGDLHELSSSSTSAQWPLQVLNISSNLFSGQFTSTTWKGMQSLVALNASNNSFTGQVPSHFCNISPSFAVLELSYNKISGSIPPGLGNCSMLRILKADHNNLSGTLPRELFNATSLEYLSFSSNGLHGTLDGPHIAKLTNLVILDLGENKFSGKIPNSIGQLKRLQELHLDFNSMYGELPSTMSNCTDLIVINLRNNSFTGELAKVNFSNLENLETLDLWRNNFSGTIPESIYSCIKLTALRLSYNNFHGQLSNGIGNLKSLSFLSLVNNSLTNITNALHVLNGSKNLTTLLIGLNFMNETMPDDDSIDGFENLQVLSLVGCSLSGKIPHWLSKLRHLEMLFLNDNQLTGPIPDWISSLNFLIYLDISDNSLTGEIPTELTQMSMLKSEKAATLLDTRLFELPIYLGTSLQYRKVNAFQKVLNLGNNNFTGVIPPEIGLLKELISLNLSFNKLNGDIPQSICNLTNLMVLDLSSNHLTGAIPATLNHLNFLSEFNVSFNDLEGPVPTTGQFSTFTNTSFGGNPKLCGPMLIHQCSSAGAPLTSKKQHKKIAIVALVFGVSFGGITIILVLARILVLFWGKSFRTKNKSANDSNIEPPSFGSSSEHSLVMMPGSKGHENKLIFTDIVKATNNFGKENIIGCGGYGLVFKAELPDRSKLAIKKLNGDMCLMEREFTAEVEALSMAQHENLVPLWGYCIHGNSRFLIYSFMENGSLDDWLHNRDDDASTFLDWPTRLKIAQGASHGLSYIHNACKPHIVHRDIKSSNILLDKEFKAYVADFGLSRLILPNKTHVTTELVGTLGYIPPEYAHGWVATLRGDIYSFGVVLLELLTGLRPVPVLSTSKELVPWVLDMRSQEKQIEVLDPTLCSIGNEEQMLKMLEVACKCVNHNPSMRPPIMQVVSCLESIDGGLET</sequence>
<dbReference type="InterPro" id="IPR011009">
    <property type="entry name" value="Kinase-like_dom_sf"/>
</dbReference>
<dbReference type="FunFam" id="3.80.10.10:FF:000469">
    <property type="entry name" value="Receptor-like protein 2"/>
    <property type="match status" value="1"/>
</dbReference>
<dbReference type="InterPro" id="IPR032675">
    <property type="entry name" value="LRR_dom_sf"/>
</dbReference>
<dbReference type="SMART" id="SM00365">
    <property type="entry name" value="LRR_SD22"/>
    <property type="match status" value="13"/>
</dbReference>
<keyword evidence="9 22" id="KW-0812">Transmembrane</keyword>
<dbReference type="Gene3D" id="3.80.10.10">
    <property type="entry name" value="Ribonuclease Inhibitor"/>
    <property type="match status" value="14"/>
</dbReference>
<comment type="subcellular location">
    <subcellularLocation>
        <location evidence="1">Cell membrane</location>
        <topology evidence="1">Single-pass type I membrane protein</topology>
    </subcellularLocation>
</comment>
<evidence type="ECO:0000256" key="17">
    <source>
        <dbReference type="ARBA" id="ARBA00023170"/>
    </source>
</evidence>
<evidence type="ECO:0000256" key="9">
    <source>
        <dbReference type="ARBA" id="ARBA00022692"/>
    </source>
</evidence>
<accession>A0AAQ3TQY1</accession>
<dbReference type="EC" id="2.7.11.1" evidence="4"/>
<evidence type="ECO:0000256" key="3">
    <source>
        <dbReference type="ARBA" id="ARBA00009592"/>
    </source>
</evidence>
<dbReference type="PROSITE" id="PS00108">
    <property type="entry name" value="PROTEIN_KINASE_ST"/>
    <property type="match status" value="2"/>
</dbReference>
<dbReference type="CDD" id="cd14066">
    <property type="entry name" value="STKc_IRAK"/>
    <property type="match status" value="2"/>
</dbReference>
<comment type="catalytic activity">
    <reaction evidence="19">
        <text>L-threonyl-[protein] + ATP = O-phospho-L-threonyl-[protein] + ADP + H(+)</text>
        <dbReference type="Rhea" id="RHEA:46608"/>
        <dbReference type="Rhea" id="RHEA-COMP:11060"/>
        <dbReference type="Rhea" id="RHEA-COMP:11605"/>
        <dbReference type="ChEBI" id="CHEBI:15378"/>
        <dbReference type="ChEBI" id="CHEBI:30013"/>
        <dbReference type="ChEBI" id="CHEBI:30616"/>
        <dbReference type="ChEBI" id="CHEBI:61977"/>
        <dbReference type="ChEBI" id="CHEBI:456216"/>
        <dbReference type="EC" id="2.7.11.1"/>
    </reaction>
</comment>
<evidence type="ECO:0000256" key="15">
    <source>
        <dbReference type="ARBA" id="ARBA00022989"/>
    </source>
</evidence>
<dbReference type="SMART" id="SM00220">
    <property type="entry name" value="S_TKc"/>
    <property type="match status" value="2"/>
</dbReference>
<dbReference type="Gene3D" id="3.30.200.20">
    <property type="entry name" value="Phosphorylase Kinase, domain 1"/>
    <property type="match status" value="2"/>
</dbReference>
<protein>
    <recommendedName>
        <fullName evidence="4">non-specific serine/threonine protein kinase</fullName>
        <ecNumber evidence="4">2.7.11.1</ecNumber>
    </recommendedName>
</protein>
<feature type="transmembrane region" description="Helical" evidence="22">
    <location>
        <begin position="2984"/>
        <end position="3012"/>
    </location>
</feature>
<dbReference type="GO" id="GO:0004674">
    <property type="term" value="F:protein serine/threonine kinase activity"/>
    <property type="evidence" value="ECO:0007669"/>
    <property type="project" value="UniProtKB-KW"/>
</dbReference>
<keyword evidence="11" id="KW-0677">Repeat</keyword>
<evidence type="ECO:0000313" key="25">
    <source>
        <dbReference type="Proteomes" id="UP001341281"/>
    </source>
</evidence>
<dbReference type="SMART" id="SM00369">
    <property type="entry name" value="LRR_TYP"/>
    <property type="match status" value="26"/>
</dbReference>
<evidence type="ECO:0000256" key="6">
    <source>
        <dbReference type="ARBA" id="ARBA00022527"/>
    </source>
</evidence>
<dbReference type="SUPFAM" id="SSF56112">
    <property type="entry name" value="Protein kinase-like (PK-like)"/>
    <property type="match status" value="2"/>
</dbReference>
<name>A0AAQ3TQY1_PASNO</name>
<dbReference type="InterPro" id="IPR003591">
    <property type="entry name" value="Leu-rich_rpt_typical-subtyp"/>
</dbReference>
<dbReference type="EMBL" id="CP144749">
    <property type="protein sequence ID" value="WVZ77881.1"/>
    <property type="molecule type" value="Genomic_DNA"/>
</dbReference>
<dbReference type="InterPro" id="IPR008271">
    <property type="entry name" value="Ser/Thr_kinase_AS"/>
</dbReference>
<feature type="non-terminal residue" evidence="24">
    <location>
        <position position="1"/>
    </location>
</feature>
<dbReference type="Pfam" id="PF13855">
    <property type="entry name" value="LRR_8"/>
    <property type="match status" value="1"/>
</dbReference>
<keyword evidence="5" id="KW-1003">Cell membrane</keyword>
<comment type="similarity">
    <text evidence="3">Belongs to the RLP family.</text>
</comment>
<evidence type="ECO:0000256" key="11">
    <source>
        <dbReference type="ARBA" id="ARBA00022737"/>
    </source>
</evidence>
<dbReference type="Pfam" id="PF08263">
    <property type="entry name" value="LRRNT_2"/>
    <property type="match status" value="4"/>
</dbReference>
<gene>
    <name evidence="24" type="ORF">U9M48_025682</name>
</gene>
<dbReference type="GO" id="GO:0005886">
    <property type="term" value="C:plasma membrane"/>
    <property type="evidence" value="ECO:0007669"/>
    <property type="project" value="UniProtKB-SubCell"/>
</dbReference>